<reference evidence="3 4" key="1">
    <citation type="submission" date="2016-03" db="EMBL/GenBank/DDBJ databases">
        <title>Comparative genomics of the ectomycorrhizal sister species Rhizopogon vinicolor and Rhizopogon vesiculosus (Basidiomycota: Boletales) reveals a divergence of the mating type B locus.</title>
        <authorList>
            <person name="Mujic A.B."/>
            <person name="Kuo A."/>
            <person name="Tritt A."/>
            <person name="Lipzen A."/>
            <person name="Chen C."/>
            <person name="Johnson J."/>
            <person name="Sharma A."/>
            <person name="Barry K."/>
            <person name="Grigoriev I.V."/>
            <person name="Spatafora J.W."/>
        </authorList>
    </citation>
    <scope>NUCLEOTIDE SEQUENCE [LARGE SCALE GENOMIC DNA]</scope>
    <source>
        <strain evidence="3 4">AM-OR11-056</strain>
    </source>
</reference>
<organism evidence="3 4">
    <name type="scientific">Rhizopogon vesiculosus</name>
    <dbReference type="NCBI Taxonomy" id="180088"/>
    <lineage>
        <taxon>Eukaryota</taxon>
        <taxon>Fungi</taxon>
        <taxon>Dikarya</taxon>
        <taxon>Basidiomycota</taxon>
        <taxon>Agaricomycotina</taxon>
        <taxon>Agaricomycetes</taxon>
        <taxon>Agaricomycetidae</taxon>
        <taxon>Boletales</taxon>
        <taxon>Suillineae</taxon>
        <taxon>Rhizopogonaceae</taxon>
        <taxon>Rhizopogon</taxon>
    </lineage>
</organism>
<dbReference type="OrthoDB" id="8954335at2759"/>
<dbReference type="STRING" id="180088.A0A1J8Q569"/>
<dbReference type="CDD" id="cd00882">
    <property type="entry name" value="Ras_like_GTPase"/>
    <property type="match status" value="1"/>
</dbReference>
<name>A0A1J8Q569_9AGAM</name>
<evidence type="ECO:0000256" key="1">
    <source>
        <dbReference type="SAM" id="MobiDB-lite"/>
    </source>
</evidence>
<evidence type="ECO:0000313" key="4">
    <source>
        <dbReference type="Proteomes" id="UP000183567"/>
    </source>
</evidence>
<dbReference type="GO" id="GO:0005525">
    <property type="term" value="F:GTP binding"/>
    <property type="evidence" value="ECO:0007669"/>
    <property type="project" value="InterPro"/>
</dbReference>
<dbReference type="InterPro" id="IPR027417">
    <property type="entry name" value="P-loop_NTPase"/>
</dbReference>
<evidence type="ECO:0000313" key="3">
    <source>
        <dbReference type="EMBL" id="OJA08440.1"/>
    </source>
</evidence>
<gene>
    <name evidence="3" type="ORF">AZE42_06545</name>
</gene>
<dbReference type="InterPro" id="IPR006073">
    <property type="entry name" value="GTP-bd"/>
</dbReference>
<dbReference type="Pfam" id="PF01926">
    <property type="entry name" value="MMR_HSR1"/>
    <property type="match status" value="1"/>
</dbReference>
<proteinExistence type="predicted"/>
<evidence type="ECO:0000259" key="2">
    <source>
        <dbReference type="Pfam" id="PF01926"/>
    </source>
</evidence>
<dbReference type="Proteomes" id="UP000183567">
    <property type="component" value="Unassembled WGS sequence"/>
</dbReference>
<dbReference type="EMBL" id="LVVM01006301">
    <property type="protein sequence ID" value="OJA08440.1"/>
    <property type="molecule type" value="Genomic_DNA"/>
</dbReference>
<accession>A0A1J8Q569</accession>
<dbReference type="Gene3D" id="3.40.50.300">
    <property type="entry name" value="P-loop containing nucleotide triphosphate hydrolases"/>
    <property type="match status" value="1"/>
</dbReference>
<dbReference type="SUPFAM" id="SSF52540">
    <property type="entry name" value="P-loop containing nucleoside triphosphate hydrolases"/>
    <property type="match status" value="1"/>
</dbReference>
<dbReference type="AlphaFoldDB" id="A0A1J8Q569"/>
<protein>
    <recommendedName>
        <fullName evidence="2">G domain-containing protein</fullName>
    </recommendedName>
</protein>
<feature type="region of interest" description="Disordered" evidence="1">
    <location>
        <begin position="11"/>
        <end position="32"/>
    </location>
</feature>
<feature type="domain" description="G" evidence="2">
    <location>
        <begin position="44"/>
        <end position="169"/>
    </location>
</feature>
<sequence length="298" mass="33177">MYIPYNQSGLFMKPTPPPPQLPYSSTSMASTHADHSDAAPANFIIFGEMGVGKSSLVNLIAGKRLATASSGAASCTLDSTQYNIRLPDSQREVNLYDTAGLNEPSMNSATYVDAAAKAYELIVSLQENGGIHGLIFCIRGGRISDTVQKNYSLFYEVLCQKQVPISLVFTNLENEEGDMDNWWTKNQAHVEKSGIASAAHACITTTKGYQDVYEKRYLESRKKVLKMLHELVYGTACPVDAHSWCARVFQKLRQLLAPGKVPWVVGKSRAKLMQVLMKRCKLRKEDAMELLRRMEEKV</sequence>
<keyword evidence="4" id="KW-1185">Reference proteome</keyword>
<comment type="caution">
    <text evidence="3">The sequence shown here is derived from an EMBL/GenBank/DDBJ whole genome shotgun (WGS) entry which is preliminary data.</text>
</comment>